<keyword evidence="6" id="KW-1185">Reference proteome</keyword>
<dbReference type="InterPro" id="IPR006067">
    <property type="entry name" value="NO2/SO3_Rdtase_4Fe4S_dom"/>
</dbReference>
<protein>
    <submittedName>
        <fullName evidence="5">Dissimilatory sulfite reductase (Desulfoviridin), alpha/beta subunit</fullName>
    </submittedName>
</protein>
<dbReference type="RefSeq" id="WP_015262325.1">
    <property type="nucleotide sequence ID" value="NC_019903.1"/>
</dbReference>
<dbReference type="Pfam" id="PF01077">
    <property type="entry name" value="NIR_SIR"/>
    <property type="match status" value="1"/>
</dbReference>
<keyword evidence="3" id="KW-0411">Iron-sulfur</keyword>
<dbReference type="Pfam" id="PF00037">
    <property type="entry name" value="Fer4"/>
    <property type="match status" value="1"/>
</dbReference>
<dbReference type="EMBL" id="CP003344">
    <property type="protein sequence ID" value="AGA69339.1"/>
    <property type="molecule type" value="Genomic_DNA"/>
</dbReference>
<dbReference type="GO" id="GO:0020037">
    <property type="term" value="F:heme binding"/>
    <property type="evidence" value="ECO:0007669"/>
    <property type="project" value="InterPro"/>
</dbReference>
<dbReference type="Gene3D" id="3.30.70.20">
    <property type="match status" value="1"/>
</dbReference>
<dbReference type="AlphaFoldDB" id="L0F674"/>
<dbReference type="Gene3D" id="3.30.413.10">
    <property type="entry name" value="Sulfite Reductase Hemoprotein, domain 1"/>
    <property type="match status" value="1"/>
</dbReference>
<dbReference type="KEGG" id="ddl:Desdi_1890"/>
<dbReference type="GO" id="GO:0016491">
    <property type="term" value="F:oxidoreductase activity"/>
    <property type="evidence" value="ECO:0007669"/>
    <property type="project" value="InterPro"/>
</dbReference>
<dbReference type="OrthoDB" id="9800558at2"/>
<evidence type="ECO:0000256" key="3">
    <source>
        <dbReference type="ARBA" id="ARBA00023014"/>
    </source>
</evidence>
<feature type="domain" description="4Fe-4S ferredoxin-type" evidence="4">
    <location>
        <begin position="80"/>
        <end position="107"/>
    </location>
</feature>
<dbReference type="InterPro" id="IPR017896">
    <property type="entry name" value="4Fe4S_Fe-S-bd"/>
</dbReference>
<dbReference type="GO" id="GO:0046872">
    <property type="term" value="F:metal ion binding"/>
    <property type="evidence" value="ECO:0007669"/>
    <property type="project" value="UniProtKB-KW"/>
</dbReference>
<dbReference type="STRING" id="871963.Desdi_1890"/>
<dbReference type="GO" id="GO:0051536">
    <property type="term" value="F:iron-sulfur cluster binding"/>
    <property type="evidence" value="ECO:0007669"/>
    <property type="project" value="UniProtKB-KW"/>
</dbReference>
<accession>L0F674</accession>
<dbReference type="InterPro" id="IPR045854">
    <property type="entry name" value="NO2/SO3_Rdtase_4Fe4S_sf"/>
</dbReference>
<keyword evidence="2" id="KW-0408">Iron</keyword>
<evidence type="ECO:0000256" key="1">
    <source>
        <dbReference type="ARBA" id="ARBA00022723"/>
    </source>
</evidence>
<evidence type="ECO:0000259" key="4">
    <source>
        <dbReference type="PROSITE" id="PS51379"/>
    </source>
</evidence>
<dbReference type="eggNOG" id="COG2221">
    <property type="taxonomic scope" value="Bacteria"/>
</dbReference>
<dbReference type="SUPFAM" id="SSF56014">
    <property type="entry name" value="Nitrite and sulphite reductase 4Fe-4S domain-like"/>
    <property type="match status" value="1"/>
</dbReference>
<sequence length="197" mass="22336">MTEDGFVLEHCRKNCPKSTQDWSLLYEQLNQLLKDMDFSTHLATKFSSIHYHHLPKISLAGCPNACSQPQIKDIGVIGYLLPKFTEGHCTGCQACIRSCQEKALTWQEGLVFNEELCLGCGDCIRACKTGKIISGESGWKLYLGGRLGRKPQLARIAQEKLQGHKVYRKIALLLEDYLENSLPNERLTHFLDRRPDL</sequence>
<gene>
    <name evidence="5" type="ordered locus">Desdi_1890</name>
</gene>
<dbReference type="HOGENOM" id="CLU_072599_2_0_9"/>
<name>L0F674_DESDL</name>
<feature type="domain" description="4Fe-4S ferredoxin-type" evidence="4">
    <location>
        <begin position="108"/>
        <end position="137"/>
    </location>
</feature>
<reference evidence="6" key="1">
    <citation type="submission" date="2012-02" db="EMBL/GenBank/DDBJ databases">
        <title>Complete sequence of Desulfitobacterium dichloroeliminans LMG P-21439.</title>
        <authorList>
            <person name="Lucas S."/>
            <person name="Han J."/>
            <person name="Lapidus A."/>
            <person name="Cheng J.-F."/>
            <person name="Goodwin L."/>
            <person name="Pitluck S."/>
            <person name="Peters L."/>
            <person name="Ovchinnikova G."/>
            <person name="Teshima H."/>
            <person name="Detter J.C."/>
            <person name="Han C."/>
            <person name="Tapia R."/>
            <person name="Land M."/>
            <person name="Hauser L."/>
            <person name="Kyrpides N."/>
            <person name="Ivanova N."/>
            <person name="Pagani I."/>
            <person name="Kruse T."/>
            <person name="de Vos W.M."/>
            <person name="Boon N."/>
            <person name="Smidt H."/>
            <person name="Woyke T."/>
        </authorList>
    </citation>
    <scope>NUCLEOTIDE SEQUENCE [LARGE SCALE GENOMIC DNA]</scope>
    <source>
        <strain evidence="6">LMG P-21439 / DCA1</strain>
    </source>
</reference>
<dbReference type="PROSITE" id="PS51379">
    <property type="entry name" value="4FE4S_FER_2"/>
    <property type="match status" value="2"/>
</dbReference>
<dbReference type="SUPFAM" id="SSF54862">
    <property type="entry name" value="4Fe-4S ferredoxins"/>
    <property type="match status" value="1"/>
</dbReference>
<proteinExistence type="predicted"/>
<dbReference type="Proteomes" id="UP000010797">
    <property type="component" value="Chromosome"/>
</dbReference>
<evidence type="ECO:0000313" key="5">
    <source>
        <dbReference type="EMBL" id="AGA69339.1"/>
    </source>
</evidence>
<evidence type="ECO:0000313" key="6">
    <source>
        <dbReference type="Proteomes" id="UP000010797"/>
    </source>
</evidence>
<organism evidence="5 6">
    <name type="scientific">Desulfitobacterium dichloroeliminans (strain LMG P-21439 / DCA1)</name>
    <dbReference type="NCBI Taxonomy" id="871963"/>
    <lineage>
        <taxon>Bacteria</taxon>
        <taxon>Bacillati</taxon>
        <taxon>Bacillota</taxon>
        <taxon>Clostridia</taxon>
        <taxon>Eubacteriales</taxon>
        <taxon>Desulfitobacteriaceae</taxon>
        <taxon>Desulfitobacterium</taxon>
    </lineage>
</organism>
<evidence type="ECO:0000256" key="2">
    <source>
        <dbReference type="ARBA" id="ARBA00023004"/>
    </source>
</evidence>
<keyword evidence="1" id="KW-0479">Metal-binding</keyword>